<comment type="similarity">
    <text evidence="2">Belongs to the TFIIA subunit 1 family.</text>
</comment>
<comment type="caution">
    <text evidence="6">The sequence shown here is derived from an EMBL/GenBank/DDBJ whole genome shotgun (WGS) entry which is preliminary data.</text>
</comment>
<comment type="subcellular location">
    <subcellularLocation>
        <location evidence="1">Nucleus</location>
    </subcellularLocation>
</comment>
<accession>A0ABP1QSS4</accession>
<sequence length="316" mass="34161">MAHPQSQLSVFKLYQSVIDDVVNGIREAFLDEGVDEQVLQELRMLWESKLLSTKAIDSSSDNAGQGATGGSAASTTQNSNGHTDKSKPAPSTTPASHPQQNSAPQVVLPTDPNTPVPIQITMPKLQSDPPGFQRQITINVPASCIHSNKLQDILSLPAIQATLSLPPNLAGAALQGQIDQALKGLGLDLKSHPGGVNNPGFVQVDGQAAGGDSSDEEDEDDDDDDDLDDDGDDRDDEREEEPEEEGQDEEPLNSDDDVSDAEGSSEKLYDIENVVVCQFDKITRTRNKWKFHLKDGIMNLNGKDYVFQKATGDAEW</sequence>
<dbReference type="Gene3D" id="1.10.287.100">
    <property type="match status" value="1"/>
</dbReference>
<dbReference type="PANTHER" id="PTHR12694:SF8">
    <property type="entry name" value="TRANSCRIPTION INITIATION FACTOR IIA SUBUNIT 1"/>
    <property type="match status" value="1"/>
</dbReference>
<feature type="region of interest" description="Disordered" evidence="5">
    <location>
        <begin position="56"/>
        <end position="120"/>
    </location>
</feature>
<keyword evidence="3" id="KW-0804">Transcription</keyword>
<name>A0ABP1QSS4_9HEXA</name>
<dbReference type="PANTHER" id="PTHR12694">
    <property type="entry name" value="TRANSCRIPTION INITIATION FACTOR IIA SUBUNIT 1"/>
    <property type="match status" value="1"/>
</dbReference>
<dbReference type="SUPFAM" id="SSF48371">
    <property type="entry name" value="ARM repeat"/>
    <property type="match status" value="1"/>
</dbReference>
<organism evidence="6 7">
    <name type="scientific">Orchesella dallaii</name>
    <dbReference type="NCBI Taxonomy" id="48710"/>
    <lineage>
        <taxon>Eukaryota</taxon>
        <taxon>Metazoa</taxon>
        <taxon>Ecdysozoa</taxon>
        <taxon>Arthropoda</taxon>
        <taxon>Hexapoda</taxon>
        <taxon>Collembola</taxon>
        <taxon>Entomobryomorpha</taxon>
        <taxon>Entomobryoidea</taxon>
        <taxon>Orchesellidae</taxon>
        <taxon>Orchesellinae</taxon>
        <taxon>Orchesella</taxon>
    </lineage>
</organism>
<keyword evidence="4" id="KW-0539">Nucleus</keyword>
<evidence type="ECO:0000313" key="7">
    <source>
        <dbReference type="Proteomes" id="UP001642540"/>
    </source>
</evidence>
<dbReference type="InterPro" id="IPR004855">
    <property type="entry name" value="TFIIA_asu/bsu"/>
</dbReference>
<dbReference type="Gene3D" id="2.30.18.10">
    <property type="entry name" value="Transcription factor IIA (TFIIA), beta-barrel domain"/>
    <property type="match status" value="1"/>
</dbReference>
<dbReference type="SUPFAM" id="SSF50784">
    <property type="entry name" value="Transcription factor IIA (TFIIA), beta-barrel domain"/>
    <property type="match status" value="1"/>
</dbReference>
<dbReference type="CDD" id="cd07976">
    <property type="entry name" value="TFIIA_alpha_beta_like"/>
    <property type="match status" value="1"/>
</dbReference>
<evidence type="ECO:0008006" key="8">
    <source>
        <dbReference type="Google" id="ProtNLM"/>
    </source>
</evidence>
<protein>
    <recommendedName>
        <fullName evidence="8">Transcription initiation factor IIA subunit 1</fullName>
    </recommendedName>
</protein>
<proteinExistence type="inferred from homology"/>
<dbReference type="Pfam" id="PF03153">
    <property type="entry name" value="TFIIA"/>
    <property type="match status" value="2"/>
</dbReference>
<dbReference type="InterPro" id="IPR016024">
    <property type="entry name" value="ARM-type_fold"/>
</dbReference>
<dbReference type="SUPFAM" id="SSF47396">
    <property type="entry name" value="Transcription factor IIA (TFIIA), alpha-helical domain"/>
    <property type="match status" value="1"/>
</dbReference>
<dbReference type="InterPro" id="IPR009088">
    <property type="entry name" value="TFIIA_b-brl"/>
</dbReference>
<feature type="region of interest" description="Disordered" evidence="5">
    <location>
        <begin position="193"/>
        <end position="266"/>
    </location>
</feature>
<feature type="compositionally biased region" description="Polar residues" evidence="5">
    <location>
        <begin position="89"/>
        <end position="104"/>
    </location>
</feature>
<evidence type="ECO:0000256" key="3">
    <source>
        <dbReference type="ARBA" id="ARBA00023163"/>
    </source>
</evidence>
<keyword evidence="7" id="KW-1185">Reference proteome</keyword>
<evidence type="ECO:0000256" key="2">
    <source>
        <dbReference type="ARBA" id="ARBA00010059"/>
    </source>
</evidence>
<dbReference type="EMBL" id="CAXLJM020000046">
    <property type="protein sequence ID" value="CAL8111215.1"/>
    <property type="molecule type" value="Genomic_DNA"/>
</dbReference>
<feature type="compositionally biased region" description="Low complexity" evidence="5">
    <location>
        <begin position="62"/>
        <end position="79"/>
    </location>
</feature>
<evidence type="ECO:0000256" key="4">
    <source>
        <dbReference type="ARBA" id="ARBA00023242"/>
    </source>
</evidence>
<evidence type="ECO:0000256" key="5">
    <source>
        <dbReference type="SAM" id="MobiDB-lite"/>
    </source>
</evidence>
<reference evidence="6 7" key="1">
    <citation type="submission" date="2024-08" db="EMBL/GenBank/DDBJ databases">
        <authorList>
            <person name="Cucini C."/>
            <person name="Frati F."/>
        </authorList>
    </citation>
    <scope>NUCLEOTIDE SEQUENCE [LARGE SCALE GENOMIC DNA]</scope>
</reference>
<gene>
    <name evidence="6" type="ORF">ODALV1_LOCUS14836</name>
</gene>
<dbReference type="SMART" id="SM01371">
    <property type="entry name" value="TFIIA"/>
    <property type="match status" value="1"/>
</dbReference>
<dbReference type="Proteomes" id="UP001642540">
    <property type="component" value="Unassembled WGS sequence"/>
</dbReference>
<feature type="compositionally biased region" description="Acidic residues" evidence="5">
    <location>
        <begin position="213"/>
        <end position="260"/>
    </location>
</feature>
<evidence type="ECO:0000256" key="1">
    <source>
        <dbReference type="ARBA" id="ARBA00004123"/>
    </source>
</evidence>
<evidence type="ECO:0000313" key="6">
    <source>
        <dbReference type="EMBL" id="CAL8111215.1"/>
    </source>
</evidence>